<dbReference type="GO" id="GO:0019207">
    <property type="term" value="F:kinase regulator activity"/>
    <property type="evidence" value="ECO:0007669"/>
    <property type="project" value="TreeGrafter"/>
</dbReference>
<organism evidence="3 4">
    <name type="scientific">Cinara cedri</name>
    <dbReference type="NCBI Taxonomy" id="506608"/>
    <lineage>
        <taxon>Eukaryota</taxon>
        <taxon>Metazoa</taxon>
        <taxon>Ecdysozoa</taxon>
        <taxon>Arthropoda</taxon>
        <taxon>Hexapoda</taxon>
        <taxon>Insecta</taxon>
        <taxon>Pterygota</taxon>
        <taxon>Neoptera</taxon>
        <taxon>Paraneoptera</taxon>
        <taxon>Hemiptera</taxon>
        <taxon>Sternorrhyncha</taxon>
        <taxon>Aphidomorpha</taxon>
        <taxon>Aphidoidea</taxon>
        <taxon>Aphididae</taxon>
        <taxon>Lachninae</taxon>
        <taxon>Cinara</taxon>
    </lineage>
</organism>
<protein>
    <recommendedName>
        <fullName evidence="2">GSKIP domain-containing protein</fullName>
    </recommendedName>
</protein>
<dbReference type="AlphaFoldDB" id="A0A5E4NJ37"/>
<dbReference type="Proteomes" id="UP000325440">
    <property type="component" value="Unassembled WGS sequence"/>
</dbReference>
<feature type="domain" description="GSKIP" evidence="2">
    <location>
        <begin position="9"/>
        <end position="103"/>
    </location>
</feature>
<evidence type="ECO:0000259" key="2">
    <source>
        <dbReference type="Pfam" id="PF05303"/>
    </source>
</evidence>
<evidence type="ECO:0000313" key="3">
    <source>
        <dbReference type="EMBL" id="VVC44997.1"/>
    </source>
</evidence>
<dbReference type="GO" id="GO:0005737">
    <property type="term" value="C:cytoplasm"/>
    <property type="evidence" value="ECO:0007669"/>
    <property type="project" value="TreeGrafter"/>
</dbReference>
<dbReference type="InterPro" id="IPR007967">
    <property type="entry name" value="GSKIP_dom"/>
</dbReference>
<dbReference type="PANTHER" id="PTHR12490:SF4">
    <property type="entry name" value="GSK3B-INTERACTING PROTEIN"/>
    <property type="match status" value="1"/>
</dbReference>
<gene>
    <name evidence="3" type="ORF">CINCED_3A017395</name>
</gene>
<accession>A0A5E4NJ37</accession>
<dbReference type="OrthoDB" id="5804279at2759"/>
<dbReference type="Gene3D" id="3.30.2280.10">
    <property type="entry name" value="Hypothetical protein (hspc210)"/>
    <property type="match status" value="1"/>
</dbReference>
<evidence type="ECO:0000256" key="1">
    <source>
        <dbReference type="ARBA" id="ARBA00009571"/>
    </source>
</evidence>
<dbReference type="GO" id="GO:0051018">
    <property type="term" value="F:protein kinase A binding"/>
    <property type="evidence" value="ECO:0007669"/>
    <property type="project" value="TreeGrafter"/>
</dbReference>
<dbReference type="Pfam" id="PF05303">
    <property type="entry name" value="GSKIP_dom"/>
    <property type="match status" value="1"/>
</dbReference>
<dbReference type="GO" id="GO:0060828">
    <property type="term" value="P:regulation of canonical Wnt signaling pathway"/>
    <property type="evidence" value="ECO:0007669"/>
    <property type="project" value="InterPro"/>
</dbReference>
<name>A0A5E4NJ37_9HEMI</name>
<dbReference type="InterPro" id="IPR037395">
    <property type="entry name" value="GSKIP"/>
</dbReference>
<dbReference type="EMBL" id="CABPRJ010002391">
    <property type="protein sequence ID" value="VVC44997.1"/>
    <property type="molecule type" value="Genomic_DNA"/>
</dbReference>
<reference evidence="3 4" key="1">
    <citation type="submission" date="2019-08" db="EMBL/GenBank/DDBJ databases">
        <authorList>
            <person name="Alioto T."/>
            <person name="Alioto T."/>
            <person name="Gomez Garrido J."/>
        </authorList>
    </citation>
    <scope>NUCLEOTIDE SEQUENCE [LARGE SCALE GENOMIC DNA]</scope>
</reference>
<sequence>MEKPLDWISEAKSVIKSERPLLNRIEISSLTASDGVYLNIETLESQLFCVLLDSRGFRVVAKAFDQDTHVSQTYYETQFALFSNISLNYSKKFNELVAAKLQEVSGSCEDKDN</sequence>
<comment type="similarity">
    <text evidence="1">Belongs to the GSKIP family.</text>
</comment>
<dbReference type="InterPro" id="IPR023231">
    <property type="entry name" value="GSKIP_dom_sf"/>
</dbReference>
<evidence type="ECO:0000313" key="4">
    <source>
        <dbReference type="Proteomes" id="UP000325440"/>
    </source>
</evidence>
<keyword evidence="4" id="KW-1185">Reference proteome</keyword>
<dbReference type="SUPFAM" id="SSF103107">
    <property type="entry name" value="Hypothetical protein c14orf129, hspc210"/>
    <property type="match status" value="1"/>
</dbReference>
<proteinExistence type="inferred from homology"/>
<dbReference type="PANTHER" id="PTHR12490">
    <property type="entry name" value="GSK3B-INTERACTING PROTEIN"/>
    <property type="match status" value="1"/>
</dbReference>